<evidence type="ECO:0000313" key="4">
    <source>
        <dbReference type="Proteomes" id="UP000325598"/>
    </source>
</evidence>
<keyword evidence="4" id="KW-1185">Reference proteome</keyword>
<dbReference type="PANTHER" id="PTHR48207">
    <property type="entry name" value="SUCCINATE--HYDROXYMETHYLGLUTARATE COA-TRANSFERASE"/>
    <property type="match status" value="1"/>
</dbReference>
<feature type="compositionally biased region" description="Low complexity" evidence="2">
    <location>
        <begin position="14"/>
        <end position="28"/>
    </location>
</feature>
<dbReference type="Pfam" id="PF02515">
    <property type="entry name" value="CoA_transf_3"/>
    <property type="match status" value="1"/>
</dbReference>
<dbReference type="Proteomes" id="UP000325598">
    <property type="component" value="Unassembled WGS sequence"/>
</dbReference>
<evidence type="ECO:0000313" key="3">
    <source>
        <dbReference type="EMBL" id="GES32373.1"/>
    </source>
</evidence>
<evidence type="ECO:0000256" key="1">
    <source>
        <dbReference type="ARBA" id="ARBA00022679"/>
    </source>
</evidence>
<dbReference type="Gene3D" id="3.40.50.10540">
    <property type="entry name" value="Crotonobetainyl-coa:carnitine coa-transferase, domain 1"/>
    <property type="match status" value="1"/>
</dbReference>
<dbReference type="PANTHER" id="PTHR48207:SF3">
    <property type="entry name" value="SUCCINATE--HYDROXYMETHYLGLUTARATE COA-TRANSFERASE"/>
    <property type="match status" value="1"/>
</dbReference>
<reference evidence="3 4" key="1">
    <citation type="submission" date="2019-10" db="EMBL/GenBank/DDBJ databases">
        <title>Whole genome shotgun sequence of Streptomyces angustmyceticus NBRC 3934.</title>
        <authorList>
            <person name="Hosoyama A."/>
            <person name="Ichikawa N."/>
            <person name="Kimura A."/>
            <person name="Kitahashi Y."/>
            <person name="Komaki H."/>
            <person name="Uohara A."/>
        </authorList>
    </citation>
    <scope>NUCLEOTIDE SEQUENCE [LARGE SCALE GENOMIC DNA]</scope>
    <source>
        <strain evidence="3 4">NBRC 3934</strain>
    </source>
</reference>
<dbReference type="InterPro" id="IPR050483">
    <property type="entry name" value="CoA-transferase_III_domain"/>
</dbReference>
<keyword evidence="1 3" id="KW-0808">Transferase</keyword>
<dbReference type="AlphaFoldDB" id="A0A5J4LDV2"/>
<dbReference type="InterPro" id="IPR044855">
    <property type="entry name" value="CoA-Trfase_III_dom3_sf"/>
</dbReference>
<accession>A0A5J4LDV2</accession>
<gene>
    <name evidence="3" type="ORF">San01_48600</name>
</gene>
<organism evidence="3 4">
    <name type="scientific">Streptomyces angustmyceticus</name>
    <dbReference type="NCBI Taxonomy" id="285578"/>
    <lineage>
        <taxon>Bacteria</taxon>
        <taxon>Bacillati</taxon>
        <taxon>Actinomycetota</taxon>
        <taxon>Actinomycetes</taxon>
        <taxon>Kitasatosporales</taxon>
        <taxon>Streptomycetaceae</taxon>
        <taxon>Streptomyces</taxon>
    </lineage>
</organism>
<feature type="region of interest" description="Disordered" evidence="2">
    <location>
        <begin position="1"/>
        <end position="34"/>
    </location>
</feature>
<comment type="caution">
    <text evidence="3">The sequence shown here is derived from an EMBL/GenBank/DDBJ whole genome shotgun (WGS) entry which is preliminary data.</text>
</comment>
<dbReference type="GO" id="GO:0008410">
    <property type="term" value="F:CoA-transferase activity"/>
    <property type="evidence" value="ECO:0007669"/>
    <property type="project" value="TreeGrafter"/>
</dbReference>
<name>A0A5J4LDV2_9ACTN</name>
<proteinExistence type="predicted"/>
<dbReference type="OrthoDB" id="9797653at2"/>
<feature type="region of interest" description="Disordered" evidence="2">
    <location>
        <begin position="383"/>
        <end position="419"/>
    </location>
</feature>
<dbReference type="InterPro" id="IPR003673">
    <property type="entry name" value="CoA-Trfase_fam_III"/>
</dbReference>
<protein>
    <submittedName>
        <fullName evidence="3">CoA transferase</fullName>
    </submittedName>
</protein>
<feature type="compositionally biased region" description="Pro residues" evidence="2">
    <location>
        <begin position="1"/>
        <end position="10"/>
    </location>
</feature>
<dbReference type="EMBL" id="BLAG01000013">
    <property type="protein sequence ID" value="GES32373.1"/>
    <property type="molecule type" value="Genomic_DNA"/>
</dbReference>
<evidence type="ECO:0000256" key="2">
    <source>
        <dbReference type="SAM" id="MobiDB-lite"/>
    </source>
</evidence>
<dbReference type="InterPro" id="IPR023606">
    <property type="entry name" value="CoA-Trfase_III_dom_1_sf"/>
</dbReference>
<dbReference type="Gene3D" id="3.30.1540.10">
    <property type="entry name" value="formyl-coa transferase, domain 3"/>
    <property type="match status" value="1"/>
</dbReference>
<sequence length="419" mass="43462">MPQPHRPQPRPSTDADTATATTDATTAAPPGEPPARALDGILVADFSRVLAGPLAAATLADLGADVIKVERPGTGDDTRAWGPPFRDGTAAYFDAANRSKRGLALDLADPDDAAAARELARRADVLIENFRPGSLARYGLDHTATRAANPGLVHCTITGFGSGAGAELPGYDFVVQAVGGLMSITGEPGGPPLKAGVALVDVLTAKDAATGILAALHHRARTGRGQLVEVNLLSSLLGSLVNQATGHLATGRDPGPMGNRHPSIAPYETLACRDGQPLAVAVGNDRQFRALAQELGAPQLADDVRFARNQDRVQNRTDLIKALEIRLAADTPQGWAERLTAVSVPCGPVNSLSQALELAERLGLDPVTPVGAGRIPQVASPLRLSATPVAQPSAPPRLDEHGTPLRTWLSGPADQPLPT</sequence>
<dbReference type="SUPFAM" id="SSF89796">
    <property type="entry name" value="CoA-transferase family III (CaiB/BaiF)"/>
    <property type="match status" value="1"/>
</dbReference>